<name>A0A8H4VDY9_9HYPO</name>
<dbReference type="Proteomes" id="UP000562929">
    <property type="component" value="Unassembled WGS sequence"/>
</dbReference>
<evidence type="ECO:0000313" key="1">
    <source>
        <dbReference type="EMBL" id="KAF4589259.1"/>
    </source>
</evidence>
<protein>
    <submittedName>
        <fullName evidence="1">Prefoldin subunit 3</fullName>
    </submittedName>
</protein>
<organism evidence="1 2">
    <name type="scientific">Ophiocordyceps camponoti-floridani</name>
    <dbReference type="NCBI Taxonomy" id="2030778"/>
    <lineage>
        <taxon>Eukaryota</taxon>
        <taxon>Fungi</taxon>
        <taxon>Dikarya</taxon>
        <taxon>Ascomycota</taxon>
        <taxon>Pezizomycotina</taxon>
        <taxon>Sordariomycetes</taxon>
        <taxon>Hypocreomycetidae</taxon>
        <taxon>Hypocreales</taxon>
        <taxon>Ophiocordycipitaceae</taxon>
        <taxon>Ophiocordyceps</taxon>
    </lineage>
</organism>
<dbReference type="EMBL" id="JAACLJ010000003">
    <property type="protein sequence ID" value="KAF4589259.1"/>
    <property type="molecule type" value="Genomic_DNA"/>
</dbReference>
<comment type="caution">
    <text evidence="1">The sequence shown here is derived from an EMBL/GenBank/DDBJ whole genome shotgun (WGS) entry which is preliminary data.</text>
</comment>
<sequence>MLKHVARELQQGYLLEYSALAATRRNFWPPLLGGREAEGLREQICRTRDFRLQTVLLQMLFRDDASRHGHLRSLLPSDEEWEEIVRRVTSRGLTRESLNDYHYILSGLTDEERCQRLLERNRSVPDFLFRFLLRESSQIFWDREPWGLQTFENGEKALAHNHHRFGAVMLPLAIHTFRLEPRLIVKIARVAARYLEEISAFGGKSRRVYNIQCQVLNEALNLVHPQAHQLPIQRRHPNVYFWEAQRTILNACEGKDPQPLLVLSGFRAIRSVLAGQAHDLTDTHNVMRHATTWPPFLRPVDGLDEAADPRANLSRAVNAGILMQEAGFAMTDEDDALDVLQGRSKDGTPTIRQRTSNHDGFGVWTASIKATRNATEAWARFRDPPQEAMEPGLPQYTLMFHKLSLPDAGKDSTVLPGHKAMNFDTNQEAMLTDFEKARTRPPSISELYKEMLLRGLRPQGTCLRILVANAESLDTAHQYLWDSTLPSSVVDCLTAEEPDPEEIRKVPIELFAAYMQACTQVPASGGHRPLRRAMKLAGVELDPAARRWTPHIWGIVLKGLSKPNIACGDTMQQHMDRALYVMDRIHESNAMSVSVFVQFCKCVRKVVSRELPQLLKDMEAADPDWPESENQWRGKSISQLLPVMRPAVRRMKDEFRGLMEGEKLSQALLGDQPVRALDRMLCRTDAVSSEHLHEYMLSLAYVGELDEMVAALRWMMREWTQPDVLEEMSALEQPPPGGNIYETLCAFRYLAEPLVAVEETEALRRDAAVMRWDWPDEEAVEVWEQTQWNRPTKALRSLLLVTRPAWVEVVESGSSSDEYG</sequence>
<evidence type="ECO:0000313" key="2">
    <source>
        <dbReference type="Proteomes" id="UP000562929"/>
    </source>
</evidence>
<gene>
    <name evidence="1" type="ORF">GQ602_003148</name>
</gene>
<dbReference type="AlphaFoldDB" id="A0A8H4VDY9"/>
<reference evidence="1 2" key="1">
    <citation type="journal article" date="2020" name="G3 (Bethesda)">
        <title>Genetic Underpinnings of Host Manipulation by Ophiocordyceps as Revealed by Comparative Transcriptomics.</title>
        <authorList>
            <person name="Will I."/>
            <person name="Das B."/>
            <person name="Trinh T."/>
            <person name="Brachmann A."/>
            <person name="Ohm R.A."/>
            <person name="de Bekker C."/>
        </authorList>
    </citation>
    <scope>NUCLEOTIDE SEQUENCE [LARGE SCALE GENOMIC DNA]</scope>
    <source>
        <strain evidence="1 2">EC05</strain>
    </source>
</reference>
<keyword evidence="2" id="KW-1185">Reference proteome</keyword>
<proteinExistence type="predicted"/>
<accession>A0A8H4VDY9</accession>
<dbReference type="OrthoDB" id="410701at2759"/>